<gene>
    <name evidence="1" type="ORF">N7492_000115</name>
</gene>
<dbReference type="InterPro" id="IPR039261">
    <property type="entry name" value="FNR_nucleotide-bd"/>
</dbReference>
<evidence type="ECO:0008006" key="3">
    <source>
        <dbReference type="Google" id="ProtNLM"/>
    </source>
</evidence>
<evidence type="ECO:0000313" key="2">
    <source>
        <dbReference type="Proteomes" id="UP001146351"/>
    </source>
</evidence>
<proteinExistence type="predicted"/>
<dbReference type="PANTHER" id="PTHR42815:SF2">
    <property type="entry name" value="FAD-BINDING, PUTATIVE (AFU_ORTHOLOGUE AFUA_6G07600)-RELATED"/>
    <property type="match status" value="1"/>
</dbReference>
<name>A0A9W9LZ24_9EURO</name>
<organism evidence="1 2">
    <name type="scientific">Penicillium capsulatum</name>
    <dbReference type="NCBI Taxonomy" id="69766"/>
    <lineage>
        <taxon>Eukaryota</taxon>
        <taxon>Fungi</taxon>
        <taxon>Dikarya</taxon>
        <taxon>Ascomycota</taxon>
        <taxon>Pezizomycotina</taxon>
        <taxon>Eurotiomycetes</taxon>
        <taxon>Eurotiomycetidae</taxon>
        <taxon>Eurotiales</taxon>
        <taxon>Aspergillaceae</taxon>
        <taxon>Penicillium</taxon>
    </lineage>
</organism>
<dbReference type="Proteomes" id="UP001146351">
    <property type="component" value="Unassembled WGS sequence"/>
</dbReference>
<dbReference type="PANTHER" id="PTHR42815">
    <property type="entry name" value="FAD-BINDING, PUTATIVE (AFU_ORTHOLOGUE AFUA_6G07600)-RELATED"/>
    <property type="match status" value="1"/>
</dbReference>
<dbReference type="OrthoDB" id="436496at2759"/>
<comment type="caution">
    <text evidence="1">The sequence shown here is derived from an EMBL/GenBank/DDBJ whole genome shotgun (WGS) entry which is preliminary data.</text>
</comment>
<dbReference type="AlphaFoldDB" id="A0A9W9LZ24"/>
<dbReference type="SUPFAM" id="SSF52343">
    <property type="entry name" value="Ferredoxin reductase-like, C-terminal NADP-linked domain"/>
    <property type="match status" value="1"/>
</dbReference>
<dbReference type="Gene3D" id="3.40.50.80">
    <property type="entry name" value="Nucleotide-binding domain of ferredoxin-NADP reductase (FNR) module"/>
    <property type="match status" value="1"/>
</dbReference>
<dbReference type="InterPro" id="IPR012349">
    <property type="entry name" value="Split_barrel_FMN-bd"/>
</dbReference>
<dbReference type="GO" id="GO:0016491">
    <property type="term" value="F:oxidoreductase activity"/>
    <property type="evidence" value="ECO:0007669"/>
    <property type="project" value="InterPro"/>
</dbReference>
<evidence type="ECO:0000313" key="1">
    <source>
        <dbReference type="EMBL" id="KAJ5182499.1"/>
    </source>
</evidence>
<keyword evidence="2" id="KW-1185">Reference proteome</keyword>
<protein>
    <recommendedName>
        <fullName evidence="3">FAD-binding FR-type domain-containing protein</fullName>
    </recommendedName>
</protein>
<dbReference type="Gene3D" id="2.30.110.10">
    <property type="entry name" value="Electron Transport, Fmn-binding Protein, Chain A"/>
    <property type="match status" value="1"/>
</dbReference>
<dbReference type="EMBL" id="JAPQKO010000001">
    <property type="protein sequence ID" value="KAJ5182499.1"/>
    <property type="molecule type" value="Genomic_DNA"/>
</dbReference>
<accession>A0A9W9LZ24</accession>
<reference evidence="1" key="2">
    <citation type="journal article" date="2023" name="IMA Fungus">
        <title>Comparative genomic study of the Penicillium genus elucidates a diverse pangenome and 15 lateral gene transfer events.</title>
        <authorList>
            <person name="Petersen C."/>
            <person name="Sorensen T."/>
            <person name="Nielsen M.R."/>
            <person name="Sondergaard T.E."/>
            <person name="Sorensen J.L."/>
            <person name="Fitzpatrick D.A."/>
            <person name="Frisvad J.C."/>
            <person name="Nielsen K.L."/>
        </authorList>
    </citation>
    <scope>NUCLEOTIDE SEQUENCE</scope>
    <source>
        <strain evidence="1">IBT 21917</strain>
    </source>
</reference>
<sequence>MATTALHGWHPGELSIQRRLGYAEAVKDAWSLVRNFMPEQHRLFHTSNLPFIPITTLDQDGRPWAAIVAGSTGDVGFVHSPDAQSLVIDVCLWPGDPLLDTIQAWANSKIDLSTIPERFLTAGLGIEFSTRRRNKFAGYIQGVNVQSNCTYKLHLKVNQTMGNCPKYINVRTLVPYPNTHPKVEYQHRYLEASKRLSEEVIDFILQADTVFVASIYNSSASDLDVHPPHAGMNARSGLPGFIRVDPVDGRTLVIPDYSGNRFVSTLGNIEASGLVGLTIVSFTTGDILYLSGTATNIFGPPALEIMPRQSALTTVRVTGYVFVRDAVPIRQQKGTSVGRSPYSPKIKYLTQETGSKAGDTTQHKAKLQEAVLISFDLAVFKFKVISQTGAGELRIRPGQAVVLDFMDWIGPPQYRHMANSAPGSLNDDRVRTWTVSSALKEQNTTWFDLTMREMKGGAVTGALFDLLRGQSSGHFGQSIIFDSSVSADVVGITGDFSMGHYKPDMLWVAGGIGITPFLAMLNALAGRGPSAEGDIMLVLATREPRIMLDLMRSSLELISSNILIKIAIFTHDSGIDSGHWKSSQGVSIHQGRITPEFWRGVSLDKEVFICGPNAFGDSVTDGLRAAGMPVSQIHREGFY</sequence>
<reference evidence="1" key="1">
    <citation type="submission" date="2022-11" db="EMBL/GenBank/DDBJ databases">
        <authorList>
            <person name="Petersen C."/>
        </authorList>
    </citation>
    <scope>NUCLEOTIDE SEQUENCE</scope>
    <source>
        <strain evidence="1">IBT 21917</strain>
    </source>
</reference>